<protein>
    <submittedName>
        <fullName evidence="1">Uncharacterized protein</fullName>
    </submittedName>
</protein>
<reference evidence="1 2" key="1">
    <citation type="journal article" date="2018" name="BMC Genomics">
        <title>Genomic evidence for intraspecific hybridization in a clonal and extremely halotolerant yeast.</title>
        <authorList>
            <person name="Gostincar C."/>
            <person name="Stajich J.E."/>
            <person name="Zupancic J."/>
            <person name="Zalar P."/>
            <person name="Gunde-Cimerman N."/>
        </authorList>
    </citation>
    <scope>NUCLEOTIDE SEQUENCE [LARGE SCALE GENOMIC DNA]</scope>
    <source>
        <strain evidence="1 2">EXF-120</strain>
    </source>
</reference>
<evidence type="ECO:0000313" key="2">
    <source>
        <dbReference type="Proteomes" id="UP000281677"/>
    </source>
</evidence>
<comment type="caution">
    <text evidence="1">The sequence shown here is derived from an EMBL/GenBank/DDBJ whole genome shotgun (WGS) entry which is preliminary data.</text>
</comment>
<gene>
    <name evidence="1" type="ORF">D0859_06692</name>
</gene>
<sequence length="132" mass="14432">MVKPITGVRLYQDRDCLIRPAAAVEGPASAGQGGAPEVWALLRATSGGTAPPHKANFTLACDLARASSGDNEKNGTFSRNLTRDTFPQWRIGKIMGKERLTKHQGFHMPAVRRRDLFYAKLEDQRAEALGQA</sequence>
<accession>A0A3M7IUQ2</accession>
<dbReference type="Proteomes" id="UP000281677">
    <property type="component" value="Unassembled WGS sequence"/>
</dbReference>
<dbReference type="EMBL" id="QWIT01000173">
    <property type="protein sequence ID" value="RMZ29210.1"/>
    <property type="molecule type" value="Genomic_DNA"/>
</dbReference>
<dbReference type="VEuPathDB" id="FungiDB:BTJ68_03800"/>
<evidence type="ECO:0000313" key="1">
    <source>
        <dbReference type="EMBL" id="RMZ29210.1"/>
    </source>
</evidence>
<proteinExistence type="predicted"/>
<name>A0A3M7IUQ2_HORWE</name>
<dbReference type="AlphaFoldDB" id="A0A3M7IUQ2"/>
<organism evidence="1 2">
    <name type="scientific">Hortaea werneckii</name>
    <name type="common">Black yeast</name>
    <name type="synonym">Cladosporium werneckii</name>
    <dbReference type="NCBI Taxonomy" id="91943"/>
    <lineage>
        <taxon>Eukaryota</taxon>
        <taxon>Fungi</taxon>
        <taxon>Dikarya</taxon>
        <taxon>Ascomycota</taxon>
        <taxon>Pezizomycotina</taxon>
        <taxon>Dothideomycetes</taxon>
        <taxon>Dothideomycetidae</taxon>
        <taxon>Mycosphaerellales</taxon>
        <taxon>Teratosphaeriaceae</taxon>
        <taxon>Hortaea</taxon>
    </lineage>
</organism>